<gene>
    <name evidence="1" type="ORF">BJY22_006582</name>
</gene>
<proteinExistence type="predicted"/>
<name>A0A7X5VGJ4_9ACTN</name>
<sequence>MNIKKVFSTKGGRLLVAAVLGAGVLVGVTVAANGAVRPDCKTLSYPLCARSVAAKQVVDNSIPASKLVPADRAAFLKDGNTPDVYGKAGVTTSFAPKAIEKLGGKYFEGFTTIGQFKLPKGTWLVNTSVTFNRTVAGAAGSMPQVGLRIGQAAPSTWGTDVGTVGGVAISPAKGHDLFGSSVKVVTVDAETTVGVYGFGYNHDQSAAGSGEITAAASVVAVKIG</sequence>
<organism evidence="1 2">
    <name type="scientific">Kribbella shirazensis</name>
    <dbReference type="NCBI Taxonomy" id="1105143"/>
    <lineage>
        <taxon>Bacteria</taxon>
        <taxon>Bacillati</taxon>
        <taxon>Actinomycetota</taxon>
        <taxon>Actinomycetes</taxon>
        <taxon>Propionibacteriales</taxon>
        <taxon>Kribbellaceae</taxon>
        <taxon>Kribbella</taxon>
    </lineage>
</organism>
<keyword evidence="2" id="KW-1185">Reference proteome</keyword>
<comment type="caution">
    <text evidence="1">The sequence shown here is derived from an EMBL/GenBank/DDBJ whole genome shotgun (WGS) entry which is preliminary data.</text>
</comment>
<dbReference type="EMBL" id="JAASRO010000001">
    <property type="protein sequence ID" value="NIK60865.1"/>
    <property type="molecule type" value="Genomic_DNA"/>
</dbReference>
<accession>A0A7X5VGJ4</accession>
<dbReference type="Proteomes" id="UP000555407">
    <property type="component" value="Unassembled WGS sequence"/>
</dbReference>
<protein>
    <submittedName>
        <fullName evidence="1">Uncharacterized protein</fullName>
    </submittedName>
</protein>
<dbReference type="AlphaFoldDB" id="A0A7X5VGJ4"/>
<evidence type="ECO:0000313" key="2">
    <source>
        <dbReference type="Proteomes" id="UP000555407"/>
    </source>
</evidence>
<reference evidence="1 2" key="1">
    <citation type="submission" date="2020-03" db="EMBL/GenBank/DDBJ databases">
        <title>Sequencing the genomes of 1000 actinobacteria strains.</title>
        <authorList>
            <person name="Klenk H.-P."/>
        </authorList>
    </citation>
    <scope>NUCLEOTIDE SEQUENCE [LARGE SCALE GENOMIC DNA]</scope>
    <source>
        <strain evidence="1 2">DSM 45490</strain>
    </source>
</reference>
<dbReference type="RefSeq" id="WP_167214693.1">
    <property type="nucleotide sequence ID" value="NZ_JAASRO010000001.1"/>
</dbReference>
<evidence type="ECO:0000313" key="1">
    <source>
        <dbReference type="EMBL" id="NIK60865.1"/>
    </source>
</evidence>